<comment type="caution">
    <text evidence="1">The sequence shown here is derived from an EMBL/GenBank/DDBJ whole genome shotgun (WGS) entry which is preliminary data.</text>
</comment>
<evidence type="ECO:0000313" key="1">
    <source>
        <dbReference type="EMBL" id="KAH3782844.1"/>
    </source>
</evidence>
<keyword evidence="2" id="KW-1185">Reference proteome</keyword>
<reference evidence="1" key="2">
    <citation type="submission" date="2020-11" db="EMBL/GenBank/DDBJ databases">
        <authorList>
            <person name="McCartney M.A."/>
            <person name="Auch B."/>
            <person name="Kono T."/>
            <person name="Mallez S."/>
            <person name="Becker A."/>
            <person name="Gohl D.M."/>
            <person name="Silverstein K.A.T."/>
            <person name="Koren S."/>
            <person name="Bechman K.B."/>
            <person name="Herman A."/>
            <person name="Abrahante J.E."/>
            <person name="Garbe J."/>
        </authorList>
    </citation>
    <scope>NUCLEOTIDE SEQUENCE</scope>
    <source>
        <strain evidence="1">Duluth1</strain>
        <tissue evidence="1">Whole animal</tissue>
    </source>
</reference>
<sequence>MKRKSLPFNSGYSTTESTDGILFGQAVQGLMDTFVQTSTLLFPRLQIQLTKCCLKILHHNVK</sequence>
<dbReference type="Proteomes" id="UP000828390">
    <property type="component" value="Unassembled WGS sequence"/>
</dbReference>
<name>A0A9D4ELE3_DREPO</name>
<proteinExistence type="predicted"/>
<gene>
    <name evidence="1" type="ORF">DPMN_160764</name>
</gene>
<accession>A0A9D4ELE3</accession>
<dbReference type="AlphaFoldDB" id="A0A9D4ELE3"/>
<reference evidence="1" key="1">
    <citation type="journal article" date="2019" name="bioRxiv">
        <title>The Genome of the Zebra Mussel, Dreissena polymorpha: A Resource for Invasive Species Research.</title>
        <authorList>
            <person name="McCartney M.A."/>
            <person name="Auch B."/>
            <person name="Kono T."/>
            <person name="Mallez S."/>
            <person name="Zhang Y."/>
            <person name="Obille A."/>
            <person name="Becker A."/>
            <person name="Abrahante J.E."/>
            <person name="Garbe J."/>
            <person name="Badalamenti J.P."/>
            <person name="Herman A."/>
            <person name="Mangelson H."/>
            <person name="Liachko I."/>
            <person name="Sullivan S."/>
            <person name="Sone E.D."/>
            <person name="Koren S."/>
            <person name="Silverstein K.A.T."/>
            <person name="Beckman K.B."/>
            <person name="Gohl D.M."/>
        </authorList>
    </citation>
    <scope>NUCLEOTIDE SEQUENCE</scope>
    <source>
        <strain evidence="1">Duluth1</strain>
        <tissue evidence="1">Whole animal</tissue>
    </source>
</reference>
<dbReference type="EMBL" id="JAIWYP010000008">
    <property type="protein sequence ID" value="KAH3782844.1"/>
    <property type="molecule type" value="Genomic_DNA"/>
</dbReference>
<organism evidence="1 2">
    <name type="scientific">Dreissena polymorpha</name>
    <name type="common">Zebra mussel</name>
    <name type="synonym">Mytilus polymorpha</name>
    <dbReference type="NCBI Taxonomy" id="45954"/>
    <lineage>
        <taxon>Eukaryota</taxon>
        <taxon>Metazoa</taxon>
        <taxon>Spiralia</taxon>
        <taxon>Lophotrochozoa</taxon>
        <taxon>Mollusca</taxon>
        <taxon>Bivalvia</taxon>
        <taxon>Autobranchia</taxon>
        <taxon>Heteroconchia</taxon>
        <taxon>Euheterodonta</taxon>
        <taxon>Imparidentia</taxon>
        <taxon>Neoheterodontei</taxon>
        <taxon>Myida</taxon>
        <taxon>Dreissenoidea</taxon>
        <taxon>Dreissenidae</taxon>
        <taxon>Dreissena</taxon>
    </lineage>
</organism>
<protein>
    <submittedName>
        <fullName evidence="1">Uncharacterized protein</fullName>
    </submittedName>
</protein>
<evidence type="ECO:0000313" key="2">
    <source>
        <dbReference type="Proteomes" id="UP000828390"/>
    </source>
</evidence>